<dbReference type="InterPro" id="IPR001611">
    <property type="entry name" value="Leu-rich_rpt"/>
</dbReference>
<dbReference type="PANTHER" id="PTHR48063:SF90">
    <property type="entry name" value="OS11G0565920 PROTEIN"/>
    <property type="match status" value="1"/>
</dbReference>
<evidence type="ECO:0000256" key="3">
    <source>
        <dbReference type="ARBA" id="ARBA00022475"/>
    </source>
</evidence>
<dbReference type="InterPro" id="IPR013210">
    <property type="entry name" value="LRR_N_plant-typ"/>
</dbReference>
<keyword evidence="11" id="KW-0325">Glycoprotein</keyword>
<evidence type="ECO:0000256" key="2">
    <source>
        <dbReference type="ARBA" id="ARBA00009592"/>
    </source>
</evidence>
<keyword evidence="9" id="KW-0472">Membrane</keyword>
<dbReference type="Gene3D" id="3.80.10.10">
    <property type="entry name" value="Ribonuclease Inhibitor"/>
    <property type="match status" value="4"/>
</dbReference>
<dbReference type="Pfam" id="PF23598">
    <property type="entry name" value="LRR_14"/>
    <property type="match status" value="1"/>
</dbReference>
<evidence type="ECO:0000256" key="1">
    <source>
        <dbReference type="ARBA" id="ARBA00004251"/>
    </source>
</evidence>
<dbReference type="InterPro" id="IPR055414">
    <property type="entry name" value="LRR_R13L4/SHOC2-like"/>
</dbReference>
<evidence type="ECO:0000256" key="4">
    <source>
        <dbReference type="ARBA" id="ARBA00022614"/>
    </source>
</evidence>
<dbReference type="SUPFAM" id="SSF52058">
    <property type="entry name" value="L domain-like"/>
    <property type="match status" value="1"/>
</dbReference>
<feature type="domain" description="Disease resistance R13L4/SHOC-2-like LRR" evidence="13">
    <location>
        <begin position="228"/>
        <end position="425"/>
    </location>
</feature>
<dbReference type="SMART" id="SM00369">
    <property type="entry name" value="LRR_TYP"/>
    <property type="match status" value="9"/>
</dbReference>
<comment type="subcellular location">
    <subcellularLocation>
        <location evidence="1">Cell membrane</location>
        <topology evidence="1">Single-pass type I membrane protein</topology>
    </subcellularLocation>
</comment>
<evidence type="ECO:0000256" key="7">
    <source>
        <dbReference type="ARBA" id="ARBA00022737"/>
    </source>
</evidence>
<keyword evidence="14" id="KW-0418">Kinase</keyword>
<keyword evidence="7" id="KW-0677">Repeat</keyword>
<proteinExistence type="inferred from homology"/>
<dbReference type="GO" id="GO:0005886">
    <property type="term" value="C:plasma membrane"/>
    <property type="evidence" value="ECO:0007669"/>
    <property type="project" value="UniProtKB-SubCell"/>
</dbReference>
<keyword evidence="4" id="KW-0433">Leucine-rich repeat</keyword>
<keyword evidence="3" id="KW-1003">Cell membrane</keyword>
<evidence type="ECO:0000256" key="5">
    <source>
        <dbReference type="ARBA" id="ARBA00022692"/>
    </source>
</evidence>
<evidence type="ECO:0000256" key="11">
    <source>
        <dbReference type="ARBA" id="ARBA00023180"/>
    </source>
</evidence>
<dbReference type="PROSITE" id="PS51450">
    <property type="entry name" value="LRR"/>
    <property type="match status" value="1"/>
</dbReference>
<keyword evidence="14" id="KW-0808">Transferase</keyword>
<organism evidence="14 15">
    <name type="scientific">Musa troglodytarum</name>
    <name type="common">fe'i banana</name>
    <dbReference type="NCBI Taxonomy" id="320322"/>
    <lineage>
        <taxon>Eukaryota</taxon>
        <taxon>Viridiplantae</taxon>
        <taxon>Streptophyta</taxon>
        <taxon>Embryophyta</taxon>
        <taxon>Tracheophyta</taxon>
        <taxon>Spermatophyta</taxon>
        <taxon>Magnoliopsida</taxon>
        <taxon>Liliopsida</taxon>
        <taxon>Zingiberales</taxon>
        <taxon>Musaceae</taxon>
        <taxon>Musa</taxon>
    </lineage>
</organism>
<dbReference type="InterPro" id="IPR046956">
    <property type="entry name" value="RLP23-like"/>
</dbReference>
<gene>
    <name evidence="14" type="ORF">MUK42_36139</name>
</gene>
<protein>
    <submittedName>
        <fullName evidence="14">LRR receptor-like serine threonine-protein kinase</fullName>
    </submittedName>
</protein>
<dbReference type="PRINTS" id="PR00019">
    <property type="entry name" value="LEURICHRPT"/>
</dbReference>
<dbReference type="InterPro" id="IPR032675">
    <property type="entry name" value="LRR_dom_sf"/>
</dbReference>
<dbReference type="Pfam" id="PF08263">
    <property type="entry name" value="LRRNT_2"/>
    <property type="match status" value="1"/>
</dbReference>
<dbReference type="FunFam" id="3.80.10.10:FF:000041">
    <property type="entry name" value="LRR receptor-like serine/threonine-protein kinase ERECTA"/>
    <property type="match status" value="1"/>
</dbReference>
<accession>A0A9E7GH76</accession>
<evidence type="ECO:0000256" key="9">
    <source>
        <dbReference type="ARBA" id="ARBA00023136"/>
    </source>
</evidence>
<dbReference type="EMBL" id="CP097508">
    <property type="protein sequence ID" value="URE12207.1"/>
    <property type="molecule type" value="Genomic_DNA"/>
</dbReference>
<sequence length="650" mass="72047">MQIQQESNPTKVRYFIYLSLPVHKSSRFTGVYDGLGRPSRPHTHSIYTCPPPLTFSQHTQHSPNSIMASCSRSKHPVPPHCSFGLWLTSILLVTAATTPTTKGCVEGERDALLAFKAGLVKDPSSRLSSWRGRVDCCRWSGVVCDNSTGHISPSLLLLTHLERLDLSYNDFGGIQIPKFLGSLTKLTYLDVSWSNFSGAIPPQLGNLSSLRSLVVHSYGLSTDGLNWLSPVNMLSSLEELHLSDCGLTDLPSSLSHVNLTALATLDISDNLFNSTFPSWLWKLHKLSYLDLSSSILHGAIPAGIGNLNGLRELYLNYNSFSGPIPIEIGNLTGIRELDNSLSGPIPIEIGKLSNLTILSLSSNSLEGTMSELHFANLTKLSELDLSENSLAISVDYNWVPSFQLRSIQLNSCKLGPVFPRWLRSQNFIEDLDMSNASIEDVLPDWFWNNSASSIDLSKNQINGTLPTSLEHVTNLATLKLSMNLLEGPIPRLPPYLSYLYLYNNSFSGSLSSISLTLELRLLDLSYNHINGSIPSFICNLTHLRILDLSSNQISGEMPWCWQETNSLFYINLADNKLSGEIPSSIEKLTQLRSLHLNNNSLHGHLPLSLKNCSGLVFLDLGDNKFSAYLRGLHKIFKTRGARAMLKYVFW</sequence>
<dbReference type="FunFam" id="3.80.10.10:FF:000649">
    <property type="entry name" value="Leucine Rich Repeat family protein"/>
    <property type="match status" value="1"/>
</dbReference>
<keyword evidence="8" id="KW-1133">Transmembrane helix</keyword>
<feature type="domain" description="Leucine-rich repeat-containing N-terminal plant-type" evidence="12">
    <location>
        <begin position="107"/>
        <end position="145"/>
    </location>
</feature>
<dbReference type="Pfam" id="PF00560">
    <property type="entry name" value="LRR_1"/>
    <property type="match status" value="2"/>
</dbReference>
<keyword evidence="10 14" id="KW-0675">Receptor</keyword>
<dbReference type="Proteomes" id="UP001055439">
    <property type="component" value="Chromosome 6"/>
</dbReference>
<dbReference type="InterPro" id="IPR003591">
    <property type="entry name" value="Leu-rich_rpt_typical-subtyp"/>
</dbReference>
<dbReference type="OrthoDB" id="749832at2759"/>
<dbReference type="Pfam" id="PF13516">
    <property type="entry name" value="LRR_6"/>
    <property type="match status" value="1"/>
</dbReference>
<name>A0A9E7GH76_9LILI</name>
<evidence type="ECO:0000256" key="10">
    <source>
        <dbReference type="ARBA" id="ARBA00023170"/>
    </source>
</evidence>
<reference evidence="14" key="1">
    <citation type="submission" date="2022-05" db="EMBL/GenBank/DDBJ databases">
        <title>The Musa troglodytarum L. genome provides insights into the mechanism of non-climacteric behaviour and enrichment of carotenoids.</title>
        <authorList>
            <person name="Wang J."/>
        </authorList>
    </citation>
    <scope>NUCLEOTIDE SEQUENCE</scope>
    <source>
        <tissue evidence="14">Leaf</tissue>
    </source>
</reference>
<dbReference type="AlphaFoldDB" id="A0A9E7GH76"/>
<dbReference type="GO" id="GO:0016301">
    <property type="term" value="F:kinase activity"/>
    <property type="evidence" value="ECO:0007669"/>
    <property type="project" value="UniProtKB-KW"/>
</dbReference>
<keyword evidence="6" id="KW-0732">Signal</keyword>
<dbReference type="FunFam" id="3.80.10.10:FF:001347">
    <property type="entry name" value="LRR receptor-like serine/threonine-protein kinase GSO2"/>
    <property type="match status" value="1"/>
</dbReference>
<keyword evidence="5" id="KW-0812">Transmembrane</keyword>
<comment type="similarity">
    <text evidence="2">Belongs to the RLP family.</text>
</comment>
<evidence type="ECO:0000313" key="15">
    <source>
        <dbReference type="Proteomes" id="UP001055439"/>
    </source>
</evidence>
<evidence type="ECO:0000259" key="12">
    <source>
        <dbReference type="Pfam" id="PF08263"/>
    </source>
</evidence>
<dbReference type="Pfam" id="PF13855">
    <property type="entry name" value="LRR_8"/>
    <property type="match status" value="1"/>
</dbReference>
<keyword evidence="15" id="KW-1185">Reference proteome</keyword>
<dbReference type="SUPFAM" id="SSF52047">
    <property type="entry name" value="RNI-like"/>
    <property type="match status" value="1"/>
</dbReference>
<evidence type="ECO:0000256" key="6">
    <source>
        <dbReference type="ARBA" id="ARBA00022729"/>
    </source>
</evidence>
<evidence type="ECO:0000256" key="8">
    <source>
        <dbReference type="ARBA" id="ARBA00022989"/>
    </source>
</evidence>
<evidence type="ECO:0000313" key="14">
    <source>
        <dbReference type="EMBL" id="URE12207.1"/>
    </source>
</evidence>
<dbReference type="PANTHER" id="PTHR48063">
    <property type="entry name" value="LRR RECEPTOR-LIKE KINASE"/>
    <property type="match status" value="1"/>
</dbReference>
<evidence type="ECO:0000259" key="13">
    <source>
        <dbReference type="Pfam" id="PF23598"/>
    </source>
</evidence>